<dbReference type="EMBL" id="KJ460501">
    <property type="protein sequence ID" value="AHX39541.1"/>
    <property type="molecule type" value="Genomic_DNA"/>
</dbReference>
<evidence type="ECO:0000313" key="8">
    <source>
        <dbReference type="Proteomes" id="UP000194501"/>
    </source>
</evidence>
<keyword evidence="1" id="KW-0812">Transmembrane</keyword>
<dbReference type="EMBL" id="CP019690">
    <property type="protein sequence ID" value="ARS09049.1"/>
    <property type="molecule type" value="Genomic_DNA"/>
</dbReference>
<dbReference type="Proteomes" id="UP000194501">
    <property type="component" value="Plasmid p75-02_2"/>
</dbReference>
<feature type="transmembrane region" description="Helical" evidence="1">
    <location>
        <begin position="41"/>
        <end position="62"/>
    </location>
</feature>
<reference evidence="3" key="1">
    <citation type="submission" date="2014-02" db="EMBL/GenBank/DDBJ databases">
        <title>Plasmid-encoding extended-spectrum beta-lactamase CTX-M-55 in a clinical Shigella sonnei strain, China.</title>
        <authorList>
            <person name="Qu F."/>
            <person name="Ying Z."/>
            <person name="Zhang C."/>
            <person name="Chen Z."/>
            <person name="Bao C."/>
            <person name="Chen S."/>
            <person name="Cui E."/>
            <person name="Yang H."/>
            <person name="Liu C."/>
            <person name="Mao Y."/>
            <person name="Zhou D."/>
        </authorList>
    </citation>
    <scope>NUCLEOTIDE SEQUENCE</scope>
    <source>
        <strain evidence="3">#1081</strain>
        <plasmid evidence="3">p1081-CTXM</plasmid>
    </source>
</reference>
<evidence type="ECO:0000313" key="6">
    <source>
        <dbReference type="EMBL" id="SJG74637.1"/>
    </source>
</evidence>
<reference evidence="6 7" key="3">
    <citation type="submission" date="2017-01" db="EMBL/GenBank/DDBJ databases">
        <authorList>
            <consortium name="Pathogen Informatics"/>
        </authorList>
    </citation>
    <scope>NUCLEOTIDE SEQUENCE [LARGE SCALE GENOMIC DNA]</scope>
    <source>
        <strain evidence="6">Sh1405</strain>
        <strain evidence="7">sh1405</strain>
    </source>
</reference>
<evidence type="ECO:0000256" key="1">
    <source>
        <dbReference type="SAM" id="Phobius"/>
    </source>
</evidence>
<keyword evidence="2" id="KW-0732">Signal</keyword>
<reference evidence="5" key="2">
    <citation type="submission" date="2016-11" db="EMBL/GenBank/DDBJ databases">
        <title>Complete sequence of p1220-CTXM, a pKP048-related IncFIIK plasmid carrying blaCTX-M-14.</title>
        <authorList>
            <person name="Zhang D."/>
            <person name="Yin Z."/>
            <person name="Zhao Y."/>
            <person name="Feng J."/>
            <person name="Jiang X."/>
            <person name="Liang Q."/>
            <person name="Liang L."/>
            <person name="Zhan Z."/>
            <person name="Chen W."/>
            <person name="Wang J."/>
            <person name="Li J."/>
            <person name="Zhou D."/>
        </authorList>
    </citation>
    <scope>NUCLEOTIDE SEQUENCE</scope>
    <source>
        <strain evidence="5">1173</strain>
        <plasmid evidence="5">p1173-CTXM</plasmid>
    </source>
</reference>
<reference evidence="4 8" key="4">
    <citation type="submission" date="2017-02" db="EMBL/GenBank/DDBJ databases">
        <authorList>
            <person name="Svab D."/>
            <person name="Balint B."/>
            <person name="Maroti G."/>
            <person name="Vasarhelyi B."/>
            <person name="Horvath B."/>
            <person name="Toth I."/>
        </authorList>
    </citation>
    <scope>NUCLEOTIDE SEQUENCE [LARGE SCALE GENOMIC DNA]</scope>
    <source>
        <strain evidence="4">75/02</strain>
        <plasmid evidence="4 8">p75-02_2</plasmid>
    </source>
</reference>
<evidence type="ECO:0000313" key="4">
    <source>
        <dbReference type="EMBL" id="ARS09049.1"/>
    </source>
</evidence>
<dbReference type="Proteomes" id="UP000188006">
    <property type="component" value="Unassembled WGS sequence"/>
</dbReference>
<accession>A0A023Q054</accession>
<dbReference type="EMBL" id="KY174331">
    <property type="protein sequence ID" value="ASF89585.1"/>
    <property type="molecule type" value="Genomic_DNA"/>
</dbReference>
<protein>
    <submittedName>
        <fullName evidence="4 5">Conjugal transfer protein</fullName>
    </submittedName>
    <submittedName>
        <fullName evidence="3">TraC protein</fullName>
    </submittedName>
    <submittedName>
        <fullName evidence="6">TrbC/VIRB2 family</fullName>
    </submittedName>
</protein>
<dbReference type="RefSeq" id="WP_000865479.1">
    <property type="nucleotide sequence ID" value="NZ_CATNOJ010000034.1"/>
</dbReference>
<evidence type="ECO:0000313" key="7">
    <source>
        <dbReference type="Proteomes" id="UP000188006"/>
    </source>
</evidence>
<evidence type="ECO:0000313" key="5">
    <source>
        <dbReference type="EMBL" id="ASF89585.1"/>
    </source>
</evidence>
<dbReference type="EMBL" id="FUBI01000011">
    <property type="protein sequence ID" value="SJG74637.1"/>
    <property type="molecule type" value="Genomic_DNA"/>
</dbReference>
<keyword evidence="1" id="KW-1133">Transmembrane helix</keyword>
<feature type="chain" id="PRO_5014496657" evidence="2">
    <location>
        <begin position="26"/>
        <end position="96"/>
    </location>
</feature>
<geneLocation type="plasmid" evidence="4 8">
    <name>p75-02_2</name>
</geneLocation>
<geneLocation type="plasmid" evidence="5">
    <name>p1173-CTXM</name>
</geneLocation>
<geneLocation type="plasmid" evidence="3">
    <name>p1081-CTXM</name>
</geneLocation>
<feature type="transmembrane region" description="Helical" evidence="1">
    <location>
        <begin position="74"/>
        <end position="92"/>
    </location>
</feature>
<keyword evidence="1" id="KW-0472">Membrane</keyword>
<name>A0A023Q054_SHISO</name>
<feature type="signal peptide" evidence="2">
    <location>
        <begin position="1"/>
        <end position="25"/>
    </location>
</feature>
<proteinExistence type="predicted"/>
<organism evidence="3">
    <name type="scientific">Shigella sonnei</name>
    <dbReference type="NCBI Taxonomy" id="624"/>
    <lineage>
        <taxon>Bacteria</taxon>
        <taxon>Pseudomonadati</taxon>
        <taxon>Pseudomonadota</taxon>
        <taxon>Gammaproteobacteria</taxon>
        <taxon>Enterobacterales</taxon>
        <taxon>Enterobacteriaceae</taxon>
        <taxon>Shigella</taxon>
    </lineage>
</organism>
<sequence length="96" mass="10511">MKVKSTLQYFILAFFLSLTASVAYAGGLDTATNTMTELKTWAFSFGGVCALCYLIYNVIMAFMEKKSWSDVGMALVYCSLAGGALYAGNWALELFK</sequence>
<evidence type="ECO:0000313" key="3">
    <source>
        <dbReference type="EMBL" id="AHX39541.1"/>
    </source>
</evidence>
<dbReference type="AlphaFoldDB" id="A0A023Q054"/>
<keyword evidence="3" id="KW-0614">Plasmid</keyword>
<evidence type="ECO:0000256" key="2">
    <source>
        <dbReference type="SAM" id="SignalP"/>
    </source>
</evidence>
<gene>
    <name evidence="3" type="primary">traC</name>
    <name evidence="3" type="ORF">BG81_065</name>
    <name evidence="4" type="ORF">BZ172_29010</name>
    <name evidence="6" type="ORF">SAMEA1569760_00714</name>
</gene>